<accession>A0AAE0Y179</accession>
<name>A0AAE0Y179_9GAST</name>
<protein>
    <submittedName>
        <fullName evidence="3">Uncharacterized protein</fullName>
    </submittedName>
</protein>
<feature type="transmembrane region" description="Helical" evidence="2">
    <location>
        <begin position="12"/>
        <end position="36"/>
    </location>
</feature>
<proteinExistence type="predicted"/>
<comment type="caution">
    <text evidence="3">The sequence shown here is derived from an EMBL/GenBank/DDBJ whole genome shotgun (WGS) entry which is preliminary data.</text>
</comment>
<evidence type="ECO:0000256" key="1">
    <source>
        <dbReference type="SAM" id="MobiDB-lite"/>
    </source>
</evidence>
<sequence length="162" mass="18358">MEHVRDTRLLQGLLFVPHFILVSVSMLAIFGTMLVLHGADEQESVLSSRKLSQESIMSSRRLSQESNMSSRRLSQESNMSSRRLSQESVMSFRRLSQESVMSSRRLSQENVMSARRVFLAMGLFHAVKISVAVFLPFAFVYLPEIFVTGARIKVVQGETTIE</sequence>
<keyword evidence="2" id="KW-0472">Membrane</keyword>
<evidence type="ECO:0000313" key="3">
    <source>
        <dbReference type="EMBL" id="KAK3729243.1"/>
    </source>
</evidence>
<organism evidence="3 4">
    <name type="scientific">Elysia crispata</name>
    <name type="common">lettuce slug</name>
    <dbReference type="NCBI Taxonomy" id="231223"/>
    <lineage>
        <taxon>Eukaryota</taxon>
        <taxon>Metazoa</taxon>
        <taxon>Spiralia</taxon>
        <taxon>Lophotrochozoa</taxon>
        <taxon>Mollusca</taxon>
        <taxon>Gastropoda</taxon>
        <taxon>Heterobranchia</taxon>
        <taxon>Euthyneura</taxon>
        <taxon>Panpulmonata</taxon>
        <taxon>Sacoglossa</taxon>
        <taxon>Placobranchoidea</taxon>
        <taxon>Plakobranchidae</taxon>
        <taxon>Elysia</taxon>
    </lineage>
</organism>
<evidence type="ECO:0000313" key="4">
    <source>
        <dbReference type="Proteomes" id="UP001283361"/>
    </source>
</evidence>
<dbReference type="Proteomes" id="UP001283361">
    <property type="component" value="Unassembled WGS sequence"/>
</dbReference>
<evidence type="ECO:0000256" key="2">
    <source>
        <dbReference type="SAM" id="Phobius"/>
    </source>
</evidence>
<keyword evidence="2" id="KW-1133">Transmembrane helix</keyword>
<dbReference type="EMBL" id="JAWDGP010007151">
    <property type="protein sequence ID" value="KAK3729243.1"/>
    <property type="molecule type" value="Genomic_DNA"/>
</dbReference>
<keyword evidence="2" id="KW-0812">Transmembrane</keyword>
<dbReference type="AlphaFoldDB" id="A0AAE0Y179"/>
<reference evidence="3" key="1">
    <citation type="journal article" date="2023" name="G3 (Bethesda)">
        <title>A reference genome for the long-term kleptoplast-retaining sea slug Elysia crispata morphotype clarki.</title>
        <authorList>
            <person name="Eastman K.E."/>
            <person name="Pendleton A.L."/>
            <person name="Shaikh M.A."/>
            <person name="Suttiyut T."/>
            <person name="Ogas R."/>
            <person name="Tomko P."/>
            <person name="Gavelis G."/>
            <person name="Widhalm J.R."/>
            <person name="Wisecaver J.H."/>
        </authorList>
    </citation>
    <scope>NUCLEOTIDE SEQUENCE</scope>
    <source>
        <strain evidence="3">ECLA1</strain>
    </source>
</reference>
<feature type="region of interest" description="Disordered" evidence="1">
    <location>
        <begin position="56"/>
        <end position="88"/>
    </location>
</feature>
<gene>
    <name evidence="3" type="ORF">RRG08_008570</name>
</gene>
<feature type="transmembrane region" description="Helical" evidence="2">
    <location>
        <begin position="117"/>
        <end position="142"/>
    </location>
</feature>
<keyword evidence="4" id="KW-1185">Reference proteome</keyword>